<dbReference type="Pfam" id="PF10387">
    <property type="entry name" value="DUF2442"/>
    <property type="match status" value="1"/>
</dbReference>
<dbReference type="Gene3D" id="3.30.2020.10">
    <property type="entry name" value="NE0471-like N-terminal domain"/>
    <property type="match status" value="1"/>
</dbReference>
<reference evidence="1 2" key="1">
    <citation type="submission" date="2016-12" db="EMBL/GenBank/DDBJ databases">
        <title>Diversity of luminous bacteria.</title>
        <authorList>
            <person name="Yoshizawa S."/>
            <person name="Kogure K."/>
        </authorList>
    </citation>
    <scope>NUCLEOTIDE SEQUENCE [LARGE SCALE GENOMIC DNA]</scope>
    <source>
        <strain evidence="1 2">ATCC 33715</strain>
    </source>
</reference>
<dbReference type="EMBL" id="MSCO01000002">
    <property type="protein sequence ID" value="PQJ84552.1"/>
    <property type="molecule type" value="Genomic_DNA"/>
</dbReference>
<proteinExistence type="predicted"/>
<dbReference type="SUPFAM" id="SSF143880">
    <property type="entry name" value="NE0471 N-terminal domain-like"/>
    <property type="match status" value="1"/>
</dbReference>
<dbReference type="RefSeq" id="WP_105055982.1">
    <property type="nucleotide sequence ID" value="NZ_CAWNRT010000002.1"/>
</dbReference>
<dbReference type="InterPro" id="IPR036782">
    <property type="entry name" value="NE0471-like_N"/>
</dbReference>
<evidence type="ECO:0000313" key="1">
    <source>
        <dbReference type="EMBL" id="PQJ84552.1"/>
    </source>
</evidence>
<dbReference type="AlphaFoldDB" id="A0A2S7X301"/>
<sequence>MLKVIDVDLVADFTLELTFSDGYTGEANLTEYFQKEAFSHVTNFQKFALTADGSLDWSGAELSAATLKEITVGSYTESDLTPFDVKEMEMVIKQASWDSMQEGRADILQAAIRSYVEQFGHSVVIERAGIKSRTSAYRSLKPETTPSFGTLVQLGHAVIELAKDRVSAHSLSRM</sequence>
<dbReference type="Proteomes" id="UP000239263">
    <property type="component" value="Unassembled WGS sequence"/>
</dbReference>
<evidence type="ECO:0000313" key="2">
    <source>
        <dbReference type="Proteomes" id="UP000239263"/>
    </source>
</evidence>
<gene>
    <name evidence="1" type="ORF">BTO22_13625</name>
</gene>
<dbReference type="PANTHER" id="PTHR40275:SF1">
    <property type="entry name" value="SSL7038 PROTEIN"/>
    <property type="match status" value="1"/>
</dbReference>
<comment type="caution">
    <text evidence="1">The sequence shown here is derived from an EMBL/GenBank/DDBJ whole genome shotgun (WGS) entry which is preliminary data.</text>
</comment>
<protein>
    <submittedName>
        <fullName evidence="1">Transcriptional regulator</fullName>
    </submittedName>
</protein>
<accession>A0A2S7X301</accession>
<dbReference type="OrthoDB" id="6400632at2"/>
<dbReference type="PANTHER" id="PTHR40275">
    <property type="entry name" value="SSL7038 PROTEIN"/>
    <property type="match status" value="1"/>
</dbReference>
<dbReference type="InterPro" id="IPR014057">
    <property type="entry name" value="HI1420"/>
</dbReference>
<name>A0A2S7X301_9GAMM</name>
<dbReference type="InterPro" id="IPR018841">
    <property type="entry name" value="DUF2442"/>
</dbReference>
<organism evidence="1 2">
    <name type="scientific">Aliivibrio sifiae</name>
    <dbReference type="NCBI Taxonomy" id="566293"/>
    <lineage>
        <taxon>Bacteria</taxon>
        <taxon>Pseudomonadati</taxon>
        <taxon>Pseudomonadota</taxon>
        <taxon>Gammaproteobacteria</taxon>
        <taxon>Vibrionales</taxon>
        <taxon>Vibrionaceae</taxon>
        <taxon>Aliivibrio</taxon>
    </lineage>
</organism>